<name>A0A6G1K8E8_9PLEO</name>
<dbReference type="SUPFAM" id="SSF48208">
    <property type="entry name" value="Six-hairpin glycosidases"/>
    <property type="match status" value="1"/>
</dbReference>
<dbReference type="EMBL" id="MU005771">
    <property type="protein sequence ID" value="KAF2708742.1"/>
    <property type="molecule type" value="Genomic_DNA"/>
</dbReference>
<gene>
    <name evidence="2" type="ORF">K504DRAFT_467975</name>
</gene>
<protein>
    <recommendedName>
        <fullName evidence="4">Glycogen debranching enzyme</fullName>
    </recommendedName>
</protein>
<sequence>MAALHTHICVFIVALLLQATAFAADCAGQPTRLQLTDGPYENYFYSDCNSSSHVVVTSPLSTSNLDYIYPRLLIAWPAGNSGIVAVFAAQNGQRGTLHINLGGNDQDELLQPVWIAGTPNPVVGVTSSITLDSPAILTVPILGSIRVIREYTEGGRNTSPDQQAQNRLSVDGAGGAMIKRTWYDNTTTTWLTFTPSNGTPSITIDNGELRFGAGTYKFNASFNYPQLTQLIPQRLLNTASTDLIDSRAEDVNSLSFLSYDSKLLAGTWRFLTYFGRDTMISVLLLQSVLSDTTIEAGISSVLERINKTDGTACHEEIIGDFATLTNKVDFNKTSNSPSCDYKMIDTTYYLPVLMKQYFIDSAMNASRAEEFLQTKASFLDENKGLNYNQLATSNAQKIMTSAAPFAKNPVQANLIHLKDGQQVGQWRDSANGLGGGRIPYDVNTALVPAALRAIAALSTAGFFADHPDWATLANQYAAIWEDQTLHFFEVNVAQNSAKSLVNTYVKQANTSVPSEADAIESDVKFYGVALDGNNGSWPIVRVMNTDDCFRHFLLETTNQTQLSSFLNQTADNILRPFPAGLATPVGLFVANPAFGGDADYASEFTRIDYHGTVVWSWPLSMMAAGLSKQLKRCEPRDDSVPDFCNQSALYSKIVSAYNYLWDLIEKNMAQLSTEIWTWNYNGTYTVVQIGAISATESNIRQLWSLTFLAVQRNTFT</sequence>
<reference evidence="2" key="1">
    <citation type="journal article" date="2020" name="Stud. Mycol.">
        <title>101 Dothideomycetes genomes: a test case for predicting lifestyles and emergence of pathogens.</title>
        <authorList>
            <person name="Haridas S."/>
            <person name="Albert R."/>
            <person name="Binder M."/>
            <person name="Bloem J."/>
            <person name="Labutti K."/>
            <person name="Salamov A."/>
            <person name="Andreopoulos B."/>
            <person name="Baker S."/>
            <person name="Barry K."/>
            <person name="Bills G."/>
            <person name="Bluhm B."/>
            <person name="Cannon C."/>
            <person name="Castanera R."/>
            <person name="Culley D."/>
            <person name="Daum C."/>
            <person name="Ezra D."/>
            <person name="Gonzalez J."/>
            <person name="Henrissat B."/>
            <person name="Kuo A."/>
            <person name="Liang C."/>
            <person name="Lipzen A."/>
            <person name="Lutzoni F."/>
            <person name="Magnuson J."/>
            <person name="Mondo S."/>
            <person name="Nolan M."/>
            <person name="Ohm R."/>
            <person name="Pangilinan J."/>
            <person name="Park H.-J."/>
            <person name="Ramirez L."/>
            <person name="Alfaro M."/>
            <person name="Sun H."/>
            <person name="Tritt A."/>
            <person name="Yoshinaga Y."/>
            <person name="Zwiers L.-H."/>
            <person name="Turgeon B."/>
            <person name="Goodwin S."/>
            <person name="Spatafora J."/>
            <person name="Crous P."/>
            <person name="Grigoriev I."/>
        </authorList>
    </citation>
    <scope>NUCLEOTIDE SEQUENCE</scope>
    <source>
        <strain evidence="2">CBS 279.74</strain>
    </source>
</reference>
<dbReference type="GO" id="GO:0005975">
    <property type="term" value="P:carbohydrate metabolic process"/>
    <property type="evidence" value="ECO:0007669"/>
    <property type="project" value="InterPro"/>
</dbReference>
<dbReference type="InterPro" id="IPR008928">
    <property type="entry name" value="6-hairpin_glycosidase_sf"/>
</dbReference>
<evidence type="ECO:0000313" key="3">
    <source>
        <dbReference type="Proteomes" id="UP000799428"/>
    </source>
</evidence>
<proteinExistence type="predicted"/>
<feature type="signal peptide" evidence="1">
    <location>
        <begin position="1"/>
        <end position="23"/>
    </location>
</feature>
<evidence type="ECO:0008006" key="4">
    <source>
        <dbReference type="Google" id="ProtNLM"/>
    </source>
</evidence>
<dbReference type="OrthoDB" id="2591256at2759"/>
<evidence type="ECO:0000313" key="2">
    <source>
        <dbReference type="EMBL" id="KAF2708742.1"/>
    </source>
</evidence>
<feature type="chain" id="PRO_5026089731" description="Glycogen debranching enzyme" evidence="1">
    <location>
        <begin position="24"/>
        <end position="716"/>
    </location>
</feature>
<evidence type="ECO:0000256" key="1">
    <source>
        <dbReference type="SAM" id="SignalP"/>
    </source>
</evidence>
<keyword evidence="3" id="KW-1185">Reference proteome</keyword>
<keyword evidence="1" id="KW-0732">Signal</keyword>
<dbReference type="Proteomes" id="UP000799428">
    <property type="component" value="Unassembled WGS sequence"/>
</dbReference>
<organism evidence="2 3">
    <name type="scientific">Pleomassaria siparia CBS 279.74</name>
    <dbReference type="NCBI Taxonomy" id="1314801"/>
    <lineage>
        <taxon>Eukaryota</taxon>
        <taxon>Fungi</taxon>
        <taxon>Dikarya</taxon>
        <taxon>Ascomycota</taxon>
        <taxon>Pezizomycotina</taxon>
        <taxon>Dothideomycetes</taxon>
        <taxon>Pleosporomycetidae</taxon>
        <taxon>Pleosporales</taxon>
        <taxon>Pleomassariaceae</taxon>
        <taxon>Pleomassaria</taxon>
    </lineage>
</organism>
<dbReference type="AlphaFoldDB" id="A0A6G1K8E8"/>
<accession>A0A6G1K8E8</accession>